<dbReference type="AlphaFoldDB" id="R9IH13"/>
<protein>
    <recommendedName>
        <fullName evidence="4">4Fe-4S ferredoxin-type domain-containing protein</fullName>
    </recommendedName>
</protein>
<keyword evidence="2" id="KW-0408">Iron</keyword>
<dbReference type="OrthoDB" id="9813230at2"/>
<organism evidence="5 6">
    <name type="scientific">Phocaeicola sartorii</name>
    <dbReference type="NCBI Taxonomy" id="671267"/>
    <lineage>
        <taxon>Bacteria</taxon>
        <taxon>Pseudomonadati</taxon>
        <taxon>Bacteroidota</taxon>
        <taxon>Bacteroidia</taxon>
        <taxon>Bacteroidales</taxon>
        <taxon>Bacteroidaceae</taxon>
        <taxon>Phocaeicola</taxon>
    </lineage>
</organism>
<keyword evidence="6" id="KW-1185">Reference proteome</keyword>
<dbReference type="InterPro" id="IPR052977">
    <property type="entry name" value="Polyferredoxin-like_ET"/>
</dbReference>
<dbReference type="InterPro" id="IPR017896">
    <property type="entry name" value="4Fe4S_Fe-S-bd"/>
</dbReference>
<dbReference type="PANTHER" id="PTHR43193">
    <property type="match status" value="1"/>
</dbReference>
<dbReference type="RefSeq" id="WP_016276196.1">
    <property type="nucleotide sequence ID" value="NZ_JABVZU010000003.1"/>
</dbReference>
<proteinExistence type="predicted"/>
<dbReference type="PROSITE" id="PS51379">
    <property type="entry name" value="4FE4S_FER_2"/>
    <property type="match status" value="2"/>
</dbReference>
<reference evidence="5 6" key="1">
    <citation type="submission" date="2013-04" db="EMBL/GenBank/DDBJ databases">
        <title>The Genome Sequence of Bacteroides massiliensis dnLKV3.</title>
        <authorList>
            <consortium name="The Broad Institute Genomics Platform"/>
            <consortium name="The Broad Institute Genome Sequencing Center for Infectious Disease"/>
            <person name="Earl A."/>
            <person name="Xavier R."/>
            <person name="Kuhn K."/>
            <person name="Stappenbeck T."/>
            <person name="Walker B."/>
            <person name="Young S."/>
            <person name="Zeng Q."/>
            <person name="Gargeya S."/>
            <person name="Fitzgerald M."/>
            <person name="Haas B."/>
            <person name="Abouelleil A."/>
            <person name="Allen A.W."/>
            <person name="Alvarado L."/>
            <person name="Arachchi H.M."/>
            <person name="Berlin A.M."/>
            <person name="Chapman S.B."/>
            <person name="Gainer-Dewar J."/>
            <person name="Goldberg J."/>
            <person name="Griggs A."/>
            <person name="Gujja S."/>
            <person name="Hansen M."/>
            <person name="Howarth C."/>
            <person name="Imamovic A."/>
            <person name="Ireland A."/>
            <person name="Larimer J."/>
            <person name="McCowan C."/>
            <person name="Murphy C."/>
            <person name="Pearson M."/>
            <person name="Poon T.W."/>
            <person name="Priest M."/>
            <person name="Roberts A."/>
            <person name="Saif S."/>
            <person name="Shea T."/>
            <person name="Sisk P."/>
            <person name="Sykes S."/>
            <person name="Wortman J."/>
            <person name="Nusbaum C."/>
            <person name="Birren B."/>
        </authorList>
    </citation>
    <scope>NUCLEOTIDE SEQUENCE [LARGE SCALE GENOMIC DNA]</scope>
    <source>
        <strain evidence="6">dnLKV3</strain>
    </source>
</reference>
<evidence type="ECO:0000256" key="1">
    <source>
        <dbReference type="ARBA" id="ARBA00022723"/>
    </source>
</evidence>
<comment type="caution">
    <text evidence="5">The sequence shown here is derived from an EMBL/GenBank/DDBJ whole genome shotgun (WGS) entry which is preliminary data.</text>
</comment>
<dbReference type="Pfam" id="PF04432">
    <property type="entry name" value="FrhB_FdhB_C"/>
    <property type="match status" value="1"/>
</dbReference>
<sequence length="390" mass="44769">MERITEYCTGCRACEQLCAKKAIRMVADREGFLMATVDGNLCVDCGLCAKRCPQNRKDLLHGKSLATWAVRLKDEHTLYRSASGGAFAGWAAFVISQSGAVFGVKYNEKMRAVHVKVETWEELQPLLSSKYVQSDTGNTFAEVRKLLNEGRLVLYSGTGCQIAALRSFLGKDYDNLILVDLICHGVPSPLLFSRYLELLRKKHGANIDEYDFRDKRGGWGLGYKYKYKNTHKYGTAVSNPYYAYFLQGYTYRECCYRCHYACTERAGDITIADYWGVEKYHPDFYSTKGVSLMLVNTRKGGCFWNQVECDFVCQESKLEYAVKGNQNLKSPTIRTDKIRDYIYDGINSMEVEEYFAARFPLHPSLTQRIKDRMPVGVKLWLKRMKRQWNP</sequence>
<name>R9IH13_9BACT</name>
<dbReference type="InterPro" id="IPR007525">
    <property type="entry name" value="FrhB_FdhB_C"/>
</dbReference>
<dbReference type="GO" id="GO:0046872">
    <property type="term" value="F:metal ion binding"/>
    <property type="evidence" value="ECO:0007669"/>
    <property type="project" value="UniProtKB-KW"/>
</dbReference>
<dbReference type="PANTHER" id="PTHR43193:SF2">
    <property type="entry name" value="POLYFERREDOXIN PROTEIN FWDF"/>
    <property type="match status" value="1"/>
</dbReference>
<dbReference type="PROSITE" id="PS00198">
    <property type="entry name" value="4FE4S_FER_1"/>
    <property type="match status" value="1"/>
</dbReference>
<dbReference type="Pfam" id="PF12838">
    <property type="entry name" value="Fer4_7"/>
    <property type="match status" value="1"/>
</dbReference>
<evidence type="ECO:0000313" key="5">
    <source>
        <dbReference type="EMBL" id="EOS13055.1"/>
    </source>
</evidence>
<dbReference type="STRING" id="1235788.C802_01800"/>
<dbReference type="GeneID" id="82154416"/>
<evidence type="ECO:0000256" key="2">
    <source>
        <dbReference type="ARBA" id="ARBA00023004"/>
    </source>
</evidence>
<dbReference type="SUPFAM" id="SSF54862">
    <property type="entry name" value="4Fe-4S ferredoxins"/>
    <property type="match status" value="1"/>
</dbReference>
<dbReference type="Gene3D" id="3.30.70.20">
    <property type="match status" value="1"/>
</dbReference>
<dbReference type="HOGENOM" id="CLU_037958_1_0_10"/>
<dbReference type="Proteomes" id="UP000014200">
    <property type="component" value="Unassembled WGS sequence"/>
</dbReference>
<evidence type="ECO:0000256" key="3">
    <source>
        <dbReference type="ARBA" id="ARBA00023014"/>
    </source>
</evidence>
<evidence type="ECO:0000259" key="4">
    <source>
        <dbReference type="PROSITE" id="PS51379"/>
    </source>
</evidence>
<evidence type="ECO:0000313" key="6">
    <source>
        <dbReference type="Proteomes" id="UP000014200"/>
    </source>
</evidence>
<keyword evidence="1" id="KW-0479">Metal-binding</keyword>
<gene>
    <name evidence="5" type="ORF">C802_01800</name>
</gene>
<feature type="domain" description="4Fe-4S ferredoxin-type" evidence="4">
    <location>
        <begin position="1"/>
        <end position="28"/>
    </location>
</feature>
<dbReference type="InterPro" id="IPR017900">
    <property type="entry name" value="4Fe4S_Fe_S_CS"/>
</dbReference>
<keyword evidence="3" id="KW-0411">Iron-sulfur</keyword>
<accession>R9IH13</accession>
<dbReference type="GO" id="GO:0051536">
    <property type="term" value="F:iron-sulfur cluster binding"/>
    <property type="evidence" value="ECO:0007669"/>
    <property type="project" value="UniProtKB-KW"/>
</dbReference>
<dbReference type="EMBL" id="ASSP01000010">
    <property type="protein sequence ID" value="EOS13055.1"/>
    <property type="molecule type" value="Genomic_DNA"/>
</dbReference>
<feature type="domain" description="4Fe-4S ferredoxin-type" evidence="4">
    <location>
        <begin position="33"/>
        <end position="62"/>
    </location>
</feature>
<dbReference type="PATRIC" id="fig|1235788.3.peg.1842"/>